<feature type="chain" id="PRO_5010330885" evidence="1">
    <location>
        <begin position="27"/>
        <end position="106"/>
    </location>
</feature>
<evidence type="ECO:0000313" key="2">
    <source>
        <dbReference type="EMBL" id="EFO24087.1"/>
    </source>
</evidence>
<dbReference type="AlphaFoldDB" id="A0A1S0U3X0"/>
<feature type="signal peptide" evidence="1">
    <location>
        <begin position="1"/>
        <end position="26"/>
    </location>
</feature>
<keyword evidence="1" id="KW-0732">Signal</keyword>
<name>A0A1S0U3X0_LOALO</name>
<organism evidence="2">
    <name type="scientific">Loa loa</name>
    <name type="common">Eye worm</name>
    <name type="synonym">Filaria loa</name>
    <dbReference type="NCBI Taxonomy" id="7209"/>
    <lineage>
        <taxon>Eukaryota</taxon>
        <taxon>Metazoa</taxon>
        <taxon>Ecdysozoa</taxon>
        <taxon>Nematoda</taxon>
        <taxon>Chromadorea</taxon>
        <taxon>Rhabditida</taxon>
        <taxon>Spirurina</taxon>
        <taxon>Spiruromorpha</taxon>
        <taxon>Filarioidea</taxon>
        <taxon>Onchocercidae</taxon>
        <taxon>Loa</taxon>
    </lineage>
</organism>
<dbReference type="CTD" id="9941801"/>
<dbReference type="RefSeq" id="XP_003139982.1">
    <property type="nucleotide sequence ID" value="XM_003139934.1"/>
</dbReference>
<reference evidence="2" key="1">
    <citation type="submission" date="2012-04" db="EMBL/GenBank/DDBJ databases">
        <title>The Genome Sequence of Loa loa.</title>
        <authorList>
            <consortium name="The Broad Institute Genome Sequencing Platform"/>
            <consortium name="Broad Institute Genome Sequencing Center for Infectious Disease"/>
            <person name="Nutman T.B."/>
            <person name="Fink D.L."/>
            <person name="Russ C."/>
            <person name="Young S."/>
            <person name="Zeng Q."/>
            <person name="Gargeya S."/>
            <person name="Alvarado L."/>
            <person name="Berlin A."/>
            <person name="Chapman S.B."/>
            <person name="Chen Z."/>
            <person name="Freedman E."/>
            <person name="Gellesch M."/>
            <person name="Goldberg J."/>
            <person name="Griggs A."/>
            <person name="Gujja S."/>
            <person name="Heilman E.R."/>
            <person name="Heiman D."/>
            <person name="Howarth C."/>
            <person name="Mehta T."/>
            <person name="Neiman D."/>
            <person name="Pearson M."/>
            <person name="Roberts A."/>
            <person name="Saif S."/>
            <person name="Shea T."/>
            <person name="Shenoy N."/>
            <person name="Sisk P."/>
            <person name="Stolte C."/>
            <person name="Sykes S."/>
            <person name="White J."/>
            <person name="Yandava C."/>
            <person name="Haas B."/>
            <person name="Henn M.R."/>
            <person name="Nusbaum C."/>
            <person name="Birren B."/>
        </authorList>
    </citation>
    <scope>NUCLEOTIDE SEQUENCE [LARGE SCALE GENOMIC DNA]</scope>
</reference>
<dbReference type="KEGG" id="loa:LOAG_04397"/>
<evidence type="ECO:0000256" key="1">
    <source>
        <dbReference type="SAM" id="SignalP"/>
    </source>
</evidence>
<protein>
    <submittedName>
        <fullName evidence="2">Uncharacterized protein</fullName>
    </submittedName>
</protein>
<dbReference type="InParanoid" id="A0A1S0U3X0"/>
<gene>
    <name evidence="2" type="ORF">LOAG_04397</name>
</gene>
<dbReference type="GeneID" id="9941801"/>
<proteinExistence type="predicted"/>
<feature type="non-terminal residue" evidence="2">
    <location>
        <position position="1"/>
    </location>
</feature>
<accession>A0A1S0U3X0</accession>
<dbReference type="EMBL" id="JH712446">
    <property type="protein sequence ID" value="EFO24087.1"/>
    <property type="molecule type" value="Genomic_DNA"/>
</dbReference>
<sequence length="106" mass="13053">LSEISPTHFSIFFIFILYCFSHHSTPLNDEITNKMLNCPPKCYHSQNKILLYIHTYIHTRTDRHIHRQTHTYIHNTYIYTHTYTYTYTHTHTYTHIHRYIHTSREQ</sequence>